<evidence type="ECO:0000313" key="2">
    <source>
        <dbReference type="Proteomes" id="UP001463665"/>
    </source>
</evidence>
<dbReference type="RefSeq" id="WP_345767460.1">
    <property type="nucleotide sequence ID" value="NZ_CP154834.1"/>
</dbReference>
<evidence type="ECO:0000313" key="1">
    <source>
        <dbReference type="EMBL" id="XAO75932.1"/>
    </source>
</evidence>
<protein>
    <submittedName>
        <fullName evidence="1">Uncharacterized protein</fullName>
    </submittedName>
</protein>
<dbReference type="EMBL" id="CP154834">
    <property type="protein sequence ID" value="XAO75932.1"/>
    <property type="molecule type" value="Genomic_DNA"/>
</dbReference>
<proteinExistence type="predicted"/>
<reference evidence="1 2" key="1">
    <citation type="submission" date="2024-04" db="EMBL/GenBank/DDBJ databases">
        <title>Genome sequencing and assembly of rice foliar adapted Chryseobacterium endophyticum OsEnb-ALM-A6.</title>
        <authorList>
            <person name="Kumar S."/>
            <person name="Javed M."/>
            <person name="Chouhan V."/>
            <person name="Charishma K."/>
            <person name="Patel A."/>
            <person name="Kumar M."/>
            <person name="Sahu K.P."/>
            <person name="Kumar A."/>
        </authorList>
    </citation>
    <scope>NUCLEOTIDE SEQUENCE [LARGE SCALE GENOMIC DNA]</scope>
    <source>
        <strain evidence="1 2">OsEnb-ALM-A6</strain>
    </source>
</reference>
<sequence length="107" mass="12978">MEDFVPENPEAVDRRYSGFGKDLYRQIEQRLPDVFKDFQYYQRINIQTEDSYAVYYNGQSSFCIQLDPLREKIILWNENKQIEIGYWSDNEYEDALQFIEAELLQSR</sequence>
<dbReference type="Proteomes" id="UP001463665">
    <property type="component" value="Chromosome"/>
</dbReference>
<keyword evidence="2" id="KW-1185">Reference proteome</keyword>
<gene>
    <name evidence="1" type="ORF">AAFP95_08880</name>
</gene>
<organism evidence="1 2">
    <name type="scientific">Chryseobacterium endophyticum</name>
    <dbReference type="NCBI Taxonomy" id="1854762"/>
    <lineage>
        <taxon>Bacteria</taxon>
        <taxon>Pseudomonadati</taxon>
        <taxon>Bacteroidota</taxon>
        <taxon>Flavobacteriia</taxon>
        <taxon>Flavobacteriales</taxon>
        <taxon>Weeksellaceae</taxon>
        <taxon>Chryseobacterium group</taxon>
        <taxon>Chryseobacterium</taxon>
    </lineage>
</organism>
<name>A0AAU6WSB5_9FLAO</name>
<dbReference type="AlphaFoldDB" id="A0AAU6WSB5"/>
<accession>A0AAU6WSB5</accession>